<sequence>MKNLSIKFLAASFSLLSLMGCQKDDICPESTQTTPLLVLRFYDAQERDNAQAPINLSVREINNDTTWLYRVNRDSIVIPLRTDADQTQYEFILNDQESDTIPDQSIETNTDLLTFSYAREQEYINRACSFKINYLDLKLQVDGEEDGEWIQDIFIEQTEVTDEASAHISLYY</sequence>
<protein>
    <submittedName>
        <fullName evidence="1">DUF6452 family protein</fullName>
    </submittedName>
</protein>
<comment type="caution">
    <text evidence="1">The sequence shown here is derived from an EMBL/GenBank/DDBJ whole genome shotgun (WGS) entry which is preliminary data.</text>
</comment>
<accession>A0ABW3NT74</accession>
<dbReference type="EMBL" id="JBHTLI010000001">
    <property type="protein sequence ID" value="MFD1096209.1"/>
    <property type="molecule type" value="Genomic_DNA"/>
</dbReference>
<dbReference type="Proteomes" id="UP001597131">
    <property type="component" value="Unassembled WGS sequence"/>
</dbReference>
<dbReference type="InterPro" id="IPR045607">
    <property type="entry name" value="DUF6452"/>
</dbReference>
<evidence type="ECO:0000313" key="2">
    <source>
        <dbReference type="Proteomes" id="UP001597131"/>
    </source>
</evidence>
<dbReference type="Pfam" id="PF20050">
    <property type="entry name" value="DUF6452"/>
    <property type="match status" value="1"/>
</dbReference>
<name>A0ABW3NT74_9FLAO</name>
<dbReference type="RefSeq" id="WP_380745536.1">
    <property type="nucleotide sequence ID" value="NZ_JBHTLI010000001.1"/>
</dbReference>
<organism evidence="1 2">
    <name type="scientific">Salegentibacter chungangensis</name>
    <dbReference type="NCBI Taxonomy" id="1335724"/>
    <lineage>
        <taxon>Bacteria</taxon>
        <taxon>Pseudomonadati</taxon>
        <taxon>Bacteroidota</taxon>
        <taxon>Flavobacteriia</taxon>
        <taxon>Flavobacteriales</taxon>
        <taxon>Flavobacteriaceae</taxon>
        <taxon>Salegentibacter</taxon>
    </lineage>
</organism>
<dbReference type="PROSITE" id="PS51257">
    <property type="entry name" value="PROKAR_LIPOPROTEIN"/>
    <property type="match status" value="1"/>
</dbReference>
<evidence type="ECO:0000313" key="1">
    <source>
        <dbReference type="EMBL" id="MFD1096209.1"/>
    </source>
</evidence>
<keyword evidence="2" id="KW-1185">Reference proteome</keyword>
<gene>
    <name evidence="1" type="ORF">ACFQ3Q_10655</name>
</gene>
<reference evidence="2" key="1">
    <citation type="journal article" date="2019" name="Int. J. Syst. Evol. Microbiol.">
        <title>The Global Catalogue of Microorganisms (GCM) 10K type strain sequencing project: providing services to taxonomists for standard genome sequencing and annotation.</title>
        <authorList>
            <consortium name="The Broad Institute Genomics Platform"/>
            <consortium name="The Broad Institute Genome Sequencing Center for Infectious Disease"/>
            <person name="Wu L."/>
            <person name="Ma J."/>
        </authorList>
    </citation>
    <scope>NUCLEOTIDE SEQUENCE [LARGE SCALE GENOMIC DNA]</scope>
    <source>
        <strain evidence="2">CCUG 64793</strain>
    </source>
</reference>
<proteinExistence type="predicted"/>